<dbReference type="GO" id="GO:0016740">
    <property type="term" value="F:transferase activity"/>
    <property type="evidence" value="ECO:0007669"/>
    <property type="project" value="UniProtKB-KW"/>
</dbReference>
<keyword evidence="2" id="KW-1185">Reference proteome</keyword>
<evidence type="ECO:0000313" key="2">
    <source>
        <dbReference type="Proteomes" id="UP000280346"/>
    </source>
</evidence>
<dbReference type="EMBL" id="RZIJ01000013">
    <property type="protein sequence ID" value="RUQ68905.1"/>
    <property type="molecule type" value="Genomic_DNA"/>
</dbReference>
<comment type="caution">
    <text evidence="1">The sequence shown here is derived from an EMBL/GenBank/DDBJ whole genome shotgun (WGS) entry which is preliminary data.</text>
</comment>
<reference evidence="1 2" key="1">
    <citation type="submission" date="2018-12" db="EMBL/GenBank/DDBJ databases">
        <authorList>
            <person name="Yang Y."/>
        </authorList>
    </citation>
    <scope>NUCLEOTIDE SEQUENCE [LARGE SCALE GENOMIC DNA]</scope>
    <source>
        <strain evidence="1 2">GSF71</strain>
    </source>
</reference>
<sequence>MMINSVGHHHHMVVDLRAELAGRGWDAKLYASRDCDPTIRAMAAAACFDHLPRIRIYPMPEADIGAVNYRFQQSLESITPRIEPGDTVFVTLAGHRNLFGILGWLEAMEPERRPRVALMLAAAECFVDFKDTVHNRNSRIFQTVCRAIAGLFIGTGMPAPLFFTPSAFYTDHLASLFGPDVAIGSFPYSFQRSTGVVAALAVPPRVGLFGNTGWVQKGLERFLEAAQILLAEREGVRFFTQIDFSLEPAAASASAGGRLAGYRDVLDHSAVTVSSGPLEPADYDAQLSRCALAVLPYGPSYRRMHSGILFEALHRGRPVVLPAHSQVACDAAALGIAMPVFTEWSGAGVAAAIRDGLDHYPLYEAEARRASNLVDRLPSGGERLAALLTGTEGL</sequence>
<name>A0A433J6X2_9PROT</name>
<keyword evidence="1" id="KW-0808">Transferase</keyword>
<dbReference type="Gene3D" id="3.40.50.2000">
    <property type="entry name" value="Glycogen Phosphorylase B"/>
    <property type="match status" value="1"/>
</dbReference>
<dbReference type="RefSeq" id="WP_127000048.1">
    <property type="nucleotide sequence ID" value="NZ_JBNPXW010000012.1"/>
</dbReference>
<organism evidence="1 2">
    <name type="scientific">Azospirillum doebereinerae</name>
    <dbReference type="NCBI Taxonomy" id="92933"/>
    <lineage>
        <taxon>Bacteria</taxon>
        <taxon>Pseudomonadati</taxon>
        <taxon>Pseudomonadota</taxon>
        <taxon>Alphaproteobacteria</taxon>
        <taxon>Rhodospirillales</taxon>
        <taxon>Azospirillaceae</taxon>
        <taxon>Azospirillum</taxon>
    </lineage>
</organism>
<proteinExistence type="predicted"/>
<accession>A0A433J6X2</accession>
<dbReference type="SUPFAM" id="SSF53756">
    <property type="entry name" value="UDP-Glycosyltransferase/glycogen phosphorylase"/>
    <property type="match status" value="1"/>
</dbReference>
<evidence type="ECO:0000313" key="1">
    <source>
        <dbReference type="EMBL" id="RUQ68905.1"/>
    </source>
</evidence>
<protein>
    <submittedName>
        <fullName evidence="1">Glycosyltransferase family 1 protein</fullName>
    </submittedName>
</protein>
<dbReference type="OrthoDB" id="7318871at2"/>
<gene>
    <name evidence="1" type="ORF">EJ913_17180</name>
</gene>
<dbReference type="Proteomes" id="UP000280346">
    <property type="component" value="Unassembled WGS sequence"/>
</dbReference>
<dbReference type="AlphaFoldDB" id="A0A433J6X2"/>